<feature type="transmembrane region" description="Helical" evidence="7">
    <location>
        <begin position="227"/>
        <end position="246"/>
    </location>
</feature>
<feature type="region of interest" description="Disordered" evidence="6">
    <location>
        <begin position="438"/>
        <end position="471"/>
    </location>
</feature>
<feature type="transmembrane region" description="Helical" evidence="7">
    <location>
        <begin position="407"/>
        <end position="431"/>
    </location>
</feature>
<dbReference type="AlphaFoldDB" id="A0AAE0DNV4"/>
<comment type="subcellular location">
    <subcellularLocation>
        <location evidence="1">Membrane</location>
        <topology evidence="1">Multi-pass membrane protein</topology>
    </subcellularLocation>
</comment>
<dbReference type="PANTHER" id="PTHR23502:SF51">
    <property type="entry name" value="QUINIDINE RESISTANCE PROTEIN 1-RELATED"/>
    <property type="match status" value="1"/>
</dbReference>
<keyword evidence="9" id="KW-1185">Reference proteome</keyword>
<sequence>MDSPGEVYTVFGKKQKRLIIFVASLGAFFSPISGNIYYPALNSMAASLAPLFIAGFADSAGRRPAYLICFVVYIAANIALALQKNYAALLILRCVQSSGSSATGALANAVIADISAFIGQSLGPVLGGVLSAFLGWRSIFWFLTIFAGVFLIPYILFVPETCRSIVGNGSIPPPALNRTLLQFYAPSKAPNSPESTITHPTPPSQPIRFPNPLSTLKICLEKEASTLLIYAGIIFAGLATIATGLPSQFHEIYNFNDLQIGLSCIPMGVGSCLSAITVGKIADWNYRRHATRLGLSVDKTRHQDLSEFPIETARLEIAVPLVCLASATLIAYGWVLQSAQPLAAPLILLFFVGFAGSGAFSVVSTLLVDVCPESAGRATAANNLVRCFLGAGASAVVGPMLERMGKGWTYTFVGGVWIVFVPLVLGIMRWGRGWREDKRRRGGVDDGDSNGSAGVEMGTKGGCEKVAEEKV</sequence>
<dbReference type="InterPro" id="IPR011701">
    <property type="entry name" value="MFS"/>
</dbReference>
<proteinExistence type="predicted"/>
<organism evidence="8 9">
    <name type="scientific">Lepraria neglecta</name>
    <dbReference type="NCBI Taxonomy" id="209136"/>
    <lineage>
        <taxon>Eukaryota</taxon>
        <taxon>Fungi</taxon>
        <taxon>Dikarya</taxon>
        <taxon>Ascomycota</taxon>
        <taxon>Pezizomycotina</taxon>
        <taxon>Lecanoromycetes</taxon>
        <taxon>OSLEUM clade</taxon>
        <taxon>Lecanoromycetidae</taxon>
        <taxon>Lecanorales</taxon>
        <taxon>Lecanorineae</taxon>
        <taxon>Stereocaulaceae</taxon>
        <taxon>Lepraria</taxon>
    </lineage>
</organism>
<keyword evidence="5 7" id="KW-0472">Membrane</keyword>
<evidence type="ECO:0000313" key="9">
    <source>
        <dbReference type="Proteomes" id="UP001276659"/>
    </source>
</evidence>
<evidence type="ECO:0000256" key="3">
    <source>
        <dbReference type="ARBA" id="ARBA00022692"/>
    </source>
</evidence>
<feature type="transmembrane region" description="Helical" evidence="7">
    <location>
        <begin position="65"/>
        <end position="82"/>
    </location>
</feature>
<feature type="transmembrane region" description="Helical" evidence="7">
    <location>
        <begin position="380"/>
        <end position="401"/>
    </location>
</feature>
<dbReference type="SUPFAM" id="SSF103473">
    <property type="entry name" value="MFS general substrate transporter"/>
    <property type="match status" value="1"/>
</dbReference>
<evidence type="ECO:0000256" key="5">
    <source>
        <dbReference type="ARBA" id="ARBA00023136"/>
    </source>
</evidence>
<dbReference type="PANTHER" id="PTHR23502">
    <property type="entry name" value="MAJOR FACILITATOR SUPERFAMILY"/>
    <property type="match status" value="1"/>
</dbReference>
<dbReference type="GO" id="GO:0005886">
    <property type="term" value="C:plasma membrane"/>
    <property type="evidence" value="ECO:0007669"/>
    <property type="project" value="TreeGrafter"/>
</dbReference>
<dbReference type="Pfam" id="PF07690">
    <property type="entry name" value="MFS_1"/>
    <property type="match status" value="1"/>
</dbReference>
<keyword evidence="2" id="KW-0813">Transport</keyword>
<gene>
    <name evidence="8" type="ORF">OEA41_008235</name>
</gene>
<name>A0AAE0DNV4_9LECA</name>
<dbReference type="GO" id="GO:0022857">
    <property type="term" value="F:transmembrane transporter activity"/>
    <property type="evidence" value="ECO:0007669"/>
    <property type="project" value="InterPro"/>
</dbReference>
<evidence type="ECO:0000256" key="7">
    <source>
        <dbReference type="SAM" id="Phobius"/>
    </source>
</evidence>
<comment type="caution">
    <text evidence="8">The sequence shown here is derived from an EMBL/GenBank/DDBJ whole genome shotgun (WGS) entry which is preliminary data.</text>
</comment>
<feature type="transmembrane region" description="Helical" evidence="7">
    <location>
        <begin position="18"/>
        <end position="38"/>
    </location>
</feature>
<feature type="transmembrane region" description="Helical" evidence="7">
    <location>
        <begin position="317"/>
        <end position="336"/>
    </location>
</feature>
<keyword evidence="4 7" id="KW-1133">Transmembrane helix</keyword>
<protein>
    <recommendedName>
        <fullName evidence="10">MFS general substrate transporter</fullName>
    </recommendedName>
</protein>
<evidence type="ECO:0008006" key="10">
    <source>
        <dbReference type="Google" id="ProtNLM"/>
    </source>
</evidence>
<feature type="transmembrane region" description="Helical" evidence="7">
    <location>
        <begin position="342"/>
        <end position="368"/>
    </location>
</feature>
<dbReference type="Gene3D" id="1.20.1250.20">
    <property type="entry name" value="MFS general substrate transporter like domains"/>
    <property type="match status" value="1"/>
</dbReference>
<accession>A0AAE0DNV4</accession>
<evidence type="ECO:0000256" key="4">
    <source>
        <dbReference type="ARBA" id="ARBA00022989"/>
    </source>
</evidence>
<reference evidence="8" key="1">
    <citation type="submission" date="2022-11" db="EMBL/GenBank/DDBJ databases">
        <title>Chromosomal genome sequence assembly and mating type (MAT) locus characterization of the leprose asexual lichenized fungus Lepraria neglecta (Nyl.) Erichsen.</title>
        <authorList>
            <person name="Allen J.L."/>
            <person name="Pfeffer B."/>
        </authorList>
    </citation>
    <scope>NUCLEOTIDE SEQUENCE</scope>
    <source>
        <strain evidence="8">Allen 5258</strain>
    </source>
</reference>
<dbReference type="InterPro" id="IPR036259">
    <property type="entry name" value="MFS_trans_sf"/>
</dbReference>
<feature type="transmembrane region" description="Helical" evidence="7">
    <location>
        <begin position="258"/>
        <end position="278"/>
    </location>
</feature>
<evidence type="ECO:0000256" key="6">
    <source>
        <dbReference type="SAM" id="MobiDB-lite"/>
    </source>
</evidence>
<feature type="transmembrane region" description="Helical" evidence="7">
    <location>
        <begin position="102"/>
        <end position="119"/>
    </location>
</feature>
<evidence type="ECO:0000256" key="2">
    <source>
        <dbReference type="ARBA" id="ARBA00022448"/>
    </source>
</evidence>
<feature type="transmembrane region" description="Helical" evidence="7">
    <location>
        <begin position="139"/>
        <end position="158"/>
    </location>
</feature>
<feature type="compositionally biased region" description="Basic and acidic residues" evidence="6">
    <location>
        <begin position="462"/>
        <end position="471"/>
    </location>
</feature>
<evidence type="ECO:0000256" key="1">
    <source>
        <dbReference type="ARBA" id="ARBA00004141"/>
    </source>
</evidence>
<dbReference type="Proteomes" id="UP001276659">
    <property type="component" value="Unassembled WGS sequence"/>
</dbReference>
<dbReference type="EMBL" id="JASNWA010000004">
    <property type="protein sequence ID" value="KAK3176909.1"/>
    <property type="molecule type" value="Genomic_DNA"/>
</dbReference>
<keyword evidence="3 7" id="KW-0812">Transmembrane</keyword>
<evidence type="ECO:0000313" key="8">
    <source>
        <dbReference type="EMBL" id="KAK3176909.1"/>
    </source>
</evidence>